<keyword evidence="6" id="KW-0460">Magnesium</keyword>
<evidence type="ECO:0000256" key="1">
    <source>
        <dbReference type="ARBA" id="ARBA00001946"/>
    </source>
</evidence>
<reference evidence="9" key="1">
    <citation type="submission" date="2017-02" db="EMBL/GenBank/DDBJ databases">
        <authorList>
            <person name="Regsiter A."/>
            <person name="William W."/>
        </authorList>
    </citation>
    <scope>NUCLEOTIDE SEQUENCE</scope>
    <source>
        <strain evidence="9">Bib</strain>
    </source>
</reference>
<dbReference type="Gene3D" id="3.40.50.1010">
    <property type="entry name" value="5'-nuclease"/>
    <property type="match status" value="1"/>
</dbReference>
<dbReference type="PANTHER" id="PTHR33653:SF1">
    <property type="entry name" value="RIBONUCLEASE VAPC2"/>
    <property type="match status" value="1"/>
</dbReference>
<evidence type="ECO:0000256" key="7">
    <source>
        <dbReference type="ARBA" id="ARBA00038093"/>
    </source>
</evidence>
<evidence type="ECO:0000256" key="3">
    <source>
        <dbReference type="ARBA" id="ARBA00022722"/>
    </source>
</evidence>
<dbReference type="InterPro" id="IPR029060">
    <property type="entry name" value="PIN-like_dom_sf"/>
</dbReference>
<dbReference type="EMBL" id="FWDM01000029">
    <property type="protein sequence ID" value="SLM14640.1"/>
    <property type="molecule type" value="Genomic_DNA"/>
</dbReference>
<accession>A0A3P3XKE1</accession>
<dbReference type="Pfam" id="PF01850">
    <property type="entry name" value="PIN"/>
    <property type="match status" value="1"/>
</dbReference>
<protein>
    <submittedName>
        <fullName evidence="9">PIN domain protein</fullName>
    </submittedName>
</protein>
<evidence type="ECO:0000259" key="8">
    <source>
        <dbReference type="Pfam" id="PF01850"/>
    </source>
</evidence>
<feature type="domain" description="PIN" evidence="8">
    <location>
        <begin position="9"/>
        <end position="94"/>
    </location>
</feature>
<gene>
    <name evidence="9" type="ORF">SPIROBIBN47_350013</name>
</gene>
<dbReference type="InterPro" id="IPR002716">
    <property type="entry name" value="PIN_dom"/>
</dbReference>
<keyword evidence="5" id="KW-0378">Hydrolase</keyword>
<evidence type="ECO:0000256" key="5">
    <source>
        <dbReference type="ARBA" id="ARBA00022801"/>
    </source>
</evidence>
<evidence type="ECO:0000256" key="4">
    <source>
        <dbReference type="ARBA" id="ARBA00022723"/>
    </source>
</evidence>
<evidence type="ECO:0000256" key="6">
    <source>
        <dbReference type="ARBA" id="ARBA00022842"/>
    </source>
</evidence>
<proteinExistence type="inferred from homology"/>
<dbReference type="GO" id="GO:0016787">
    <property type="term" value="F:hydrolase activity"/>
    <property type="evidence" value="ECO:0007669"/>
    <property type="project" value="UniProtKB-KW"/>
</dbReference>
<evidence type="ECO:0000313" key="9">
    <source>
        <dbReference type="EMBL" id="SLM14640.1"/>
    </source>
</evidence>
<organism evidence="9">
    <name type="scientific">uncultured spirochete</name>
    <dbReference type="NCBI Taxonomy" id="156406"/>
    <lineage>
        <taxon>Bacteria</taxon>
        <taxon>Pseudomonadati</taxon>
        <taxon>Spirochaetota</taxon>
        <taxon>Spirochaetia</taxon>
        <taxon>Spirochaetales</taxon>
        <taxon>environmental samples</taxon>
    </lineage>
</organism>
<comment type="similarity">
    <text evidence="7">Belongs to the PINc/VapC protein family.</text>
</comment>
<comment type="cofactor">
    <cofactor evidence="1">
        <name>Mg(2+)</name>
        <dbReference type="ChEBI" id="CHEBI:18420"/>
    </cofactor>
</comment>
<evidence type="ECO:0000256" key="2">
    <source>
        <dbReference type="ARBA" id="ARBA00022649"/>
    </source>
</evidence>
<dbReference type="SUPFAM" id="SSF88723">
    <property type="entry name" value="PIN domain-like"/>
    <property type="match status" value="1"/>
</dbReference>
<dbReference type="PANTHER" id="PTHR33653">
    <property type="entry name" value="RIBONUCLEASE VAPC2"/>
    <property type="match status" value="1"/>
</dbReference>
<dbReference type="AlphaFoldDB" id="A0A3P3XKE1"/>
<dbReference type="GO" id="GO:0046872">
    <property type="term" value="F:metal ion binding"/>
    <property type="evidence" value="ECO:0007669"/>
    <property type="project" value="UniProtKB-KW"/>
</dbReference>
<keyword evidence="4" id="KW-0479">Metal-binding</keyword>
<keyword evidence="2" id="KW-1277">Toxin-antitoxin system</keyword>
<dbReference type="GO" id="GO:0004518">
    <property type="term" value="F:nuclease activity"/>
    <property type="evidence" value="ECO:0007669"/>
    <property type="project" value="UniProtKB-KW"/>
</dbReference>
<name>A0A3P3XKE1_9SPIR</name>
<dbReference type="InterPro" id="IPR050556">
    <property type="entry name" value="Type_II_TA_system_RNase"/>
</dbReference>
<keyword evidence="3" id="KW-0540">Nuclease</keyword>
<sequence length="112" mass="12781">MLRTQNIPKFISVITYGELIYGARKSKHPEKNMATALRIAELFPVIDIHRGIIEIFGELKAKLETSGSRIDDMDLLIASTAMYMNFSLVTNSKGHFGRIEDLPLENWNREDI</sequence>